<evidence type="ECO:0000313" key="4">
    <source>
        <dbReference type="Proteomes" id="UP000273675"/>
    </source>
</evidence>
<feature type="region of interest" description="Disordered" evidence="1">
    <location>
        <begin position="55"/>
        <end position="77"/>
    </location>
</feature>
<sequence length="77" mass="7963">MGYSLAMLLTAATVTAGGLTASAFSLTQGQTDQAIAFGWPAIAVAFVVVMLLPTGRRRRSGPGGHRDQDERGVNQGS</sequence>
<keyword evidence="2" id="KW-0472">Membrane</keyword>
<comment type="caution">
    <text evidence="3">The sequence shown here is derived from an EMBL/GenBank/DDBJ whole genome shotgun (WGS) entry which is preliminary data.</text>
</comment>
<dbReference type="AlphaFoldDB" id="A0A495D311"/>
<dbReference type="Proteomes" id="UP000273675">
    <property type="component" value="Unassembled WGS sequence"/>
</dbReference>
<evidence type="ECO:0000256" key="1">
    <source>
        <dbReference type="SAM" id="MobiDB-lite"/>
    </source>
</evidence>
<proteinExistence type="predicted"/>
<name>A0A495D311_9PROT</name>
<feature type="compositionally biased region" description="Basic and acidic residues" evidence="1">
    <location>
        <begin position="64"/>
        <end position="77"/>
    </location>
</feature>
<dbReference type="RefSeq" id="WP_121211749.1">
    <property type="nucleotide sequence ID" value="NZ_RBIM01000005.1"/>
</dbReference>
<keyword evidence="2" id="KW-1133">Transmembrane helix</keyword>
<evidence type="ECO:0000256" key="2">
    <source>
        <dbReference type="SAM" id="Phobius"/>
    </source>
</evidence>
<accession>A0A495D311</accession>
<gene>
    <name evidence="3" type="ORF">C7435_2407</name>
</gene>
<keyword evidence="2" id="KW-0812">Transmembrane</keyword>
<protein>
    <submittedName>
        <fullName evidence="3">Uncharacterized protein</fullName>
    </submittedName>
</protein>
<organism evidence="3 4">
    <name type="scientific">Maricaulis maris</name>
    <dbReference type="NCBI Taxonomy" id="74318"/>
    <lineage>
        <taxon>Bacteria</taxon>
        <taxon>Pseudomonadati</taxon>
        <taxon>Pseudomonadota</taxon>
        <taxon>Alphaproteobacteria</taxon>
        <taxon>Maricaulales</taxon>
        <taxon>Maricaulaceae</taxon>
        <taxon>Maricaulis</taxon>
    </lineage>
</organism>
<evidence type="ECO:0000313" key="3">
    <source>
        <dbReference type="EMBL" id="RKQ96155.1"/>
    </source>
</evidence>
<reference evidence="3 4" key="1">
    <citation type="submission" date="2018-10" db="EMBL/GenBank/DDBJ databases">
        <title>Genomic Encyclopedia of Type Strains, Phase IV (KMG-IV): sequencing the most valuable type-strain genomes for metagenomic binning, comparative biology and taxonomic classification.</title>
        <authorList>
            <person name="Goeker M."/>
        </authorList>
    </citation>
    <scope>NUCLEOTIDE SEQUENCE [LARGE SCALE GENOMIC DNA]</scope>
    <source>
        <strain evidence="3 4">DSM 4734</strain>
    </source>
</reference>
<dbReference type="EMBL" id="RBIM01000005">
    <property type="protein sequence ID" value="RKQ96155.1"/>
    <property type="molecule type" value="Genomic_DNA"/>
</dbReference>
<dbReference type="OrthoDB" id="8481826at2"/>
<feature type="transmembrane region" description="Helical" evidence="2">
    <location>
        <begin position="33"/>
        <end position="52"/>
    </location>
</feature>